<dbReference type="FunFam" id="3.40.50.300:FF:001091">
    <property type="entry name" value="Probable disease resistance protein At1g61300"/>
    <property type="match status" value="1"/>
</dbReference>
<dbReference type="EMBL" id="QPKB01000001">
    <property type="protein sequence ID" value="RWR72047.1"/>
    <property type="molecule type" value="Genomic_DNA"/>
</dbReference>
<dbReference type="InterPro" id="IPR027417">
    <property type="entry name" value="P-loop_NTPase"/>
</dbReference>
<evidence type="ECO:0000256" key="3">
    <source>
        <dbReference type="ARBA" id="ARBA00022840"/>
    </source>
</evidence>
<dbReference type="GO" id="GO:0043531">
    <property type="term" value="F:ADP binding"/>
    <property type="evidence" value="ECO:0007669"/>
    <property type="project" value="InterPro"/>
</dbReference>
<dbReference type="Gene3D" id="1.10.10.10">
    <property type="entry name" value="Winged helix-like DNA-binding domain superfamily/Winged helix DNA-binding domain"/>
    <property type="match status" value="1"/>
</dbReference>
<evidence type="ECO:0000256" key="2">
    <source>
        <dbReference type="ARBA" id="ARBA00022821"/>
    </source>
</evidence>
<dbReference type="FunFam" id="1.10.10.10:FF:000322">
    <property type="entry name" value="Probable disease resistance protein At1g63360"/>
    <property type="match status" value="1"/>
</dbReference>
<feature type="domain" description="Disease resistance protein winged helix" evidence="5">
    <location>
        <begin position="393"/>
        <end position="460"/>
    </location>
</feature>
<feature type="domain" description="NB-ARC" evidence="4">
    <location>
        <begin position="153"/>
        <end position="306"/>
    </location>
</feature>
<dbReference type="InterPro" id="IPR002182">
    <property type="entry name" value="NB-ARC"/>
</dbReference>
<dbReference type="PANTHER" id="PTHR33463">
    <property type="entry name" value="NB-ARC DOMAIN-CONTAINING PROTEIN-RELATED"/>
    <property type="match status" value="1"/>
</dbReference>
<reference evidence="6 7" key="1">
    <citation type="journal article" date="2019" name="Nat. Plants">
        <title>Stout camphor tree genome fills gaps in understanding of flowering plant genome evolution.</title>
        <authorList>
            <person name="Chaw S.M."/>
            <person name="Liu Y.C."/>
            <person name="Wu Y.W."/>
            <person name="Wang H.Y."/>
            <person name="Lin C.I."/>
            <person name="Wu C.S."/>
            <person name="Ke H.M."/>
            <person name="Chang L.Y."/>
            <person name="Hsu C.Y."/>
            <person name="Yang H.T."/>
            <person name="Sudianto E."/>
            <person name="Hsu M.H."/>
            <person name="Wu K.P."/>
            <person name="Wang L.N."/>
            <person name="Leebens-Mack J.H."/>
            <person name="Tsai I.J."/>
        </authorList>
    </citation>
    <scope>NUCLEOTIDE SEQUENCE [LARGE SCALE GENOMIC DNA]</scope>
    <source>
        <strain evidence="7">cv. Chaw 1501</strain>
        <tissue evidence="6">Young leaves</tissue>
    </source>
</reference>
<dbReference type="OrthoDB" id="1357022at2759"/>
<dbReference type="GO" id="GO:0006952">
    <property type="term" value="P:defense response"/>
    <property type="evidence" value="ECO:0007669"/>
    <property type="project" value="UniProtKB-KW"/>
</dbReference>
<keyword evidence="3" id="KW-0547">Nucleotide-binding</keyword>
<dbReference type="Pfam" id="PF23559">
    <property type="entry name" value="WHD_DRP"/>
    <property type="match status" value="1"/>
</dbReference>
<sequence length="491" mass="56160">MENIVSLLDIGNLASSLIGPQMDYITNPEKKMEELNDNARYLFARRDDVEEITRESPNVATRESKLWLEDVKKAELLVESTKLEHTQCSNVFSRLTFGKCVERVIKEITDLNNKRPKLKGKEFSNAPLERVEPQIIEINSSTDCEPTLQKILRLIEDVNIRKIGIWGMGGVGKTRILKLLNNHPDVSGTFEIVIWVTVSKDGNRRKMQNEIAHRLNLGVSNASDDQLQAAICQTLRRKKFLLLLDDLWEKIDMPNVGISSLDQDDGGKIVLTTRSLGVCRWMETDEDVRVETLPKDEAWCLFSKKAGGVAISPYINPIARLIVEECDGLPLAIIVVGSSLRKISDIVVWKNTLRELQKSQCEAMDEPVFRCLRFSYDMLQNEWRRKLFLFCSLYPEDFEISITELAEYCWVEGYIHGVGSIEEARDKGHCMAIDLIDASLLERCDKERCVKMHDVVRDFALTEGHGFLVKAGMKIMHPPGDDEWFSHKRFR</sequence>
<evidence type="ECO:0000259" key="5">
    <source>
        <dbReference type="Pfam" id="PF23559"/>
    </source>
</evidence>
<protein>
    <submittedName>
        <fullName evidence="6">Putative disease resistance protein</fullName>
    </submittedName>
</protein>
<keyword evidence="7" id="KW-1185">Reference proteome</keyword>
<dbReference type="GO" id="GO:0005524">
    <property type="term" value="F:ATP binding"/>
    <property type="evidence" value="ECO:0007669"/>
    <property type="project" value="UniProtKB-KW"/>
</dbReference>
<dbReference type="InterPro" id="IPR036388">
    <property type="entry name" value="WH-like_DNA-bd_sf"/>
</dbReference>
<organism evidence="6 7">
    <name type="scientific">Cinnamomum micranthum f. kanehirae</name>
    <dbReference type="NCBI Taxonomy" id="337451"/>
    <lineage>
        <taxon>Eukaryota</taxon>
        <taxon>Viridiplantae</taxon>
        <taxon>Streptophyta</taxon>
        <taxon>Embryophyta</taxon>
        <taxon>Tracheophyta</taxon>
        <taxon>Spermatophyta</taxon>
        <taxon>Magnoliopsida</taxon>
        <taxon>Magnoliidae</taxon>
        <taxon>Laurales</taxon>
        <taxon>Lauraceae</taxon>
        <taxon>Cinnamomum</taxon>
    </lineage>
</organism>
<dbReference type="AlphaFoldDB" id="A0A3S3LUV1"/>
<evidence type="ECO:0000313" key="6">
    <source>
        <dbReference type="EMBL" id="RWR72047.1"/>
    </source>
</evidence>
<dbReference type="Proteomes" id="UP000283530">
    <property type="component" value="Unassembled WGS sequence"/>
</dbReference>
<keyword evidence="3" id="KW-0067">ATP-binding</keyword>
<evidence type="ECO:0000259" key="4">
    <source>
        <dbReference type="Pfam" id="PF00931"/>
    </source>
</evidence>
<dbReference type="Pfam" id="PF00931">
    <property type="entry name" value="NB-ARC"/>
    <property type="match status" value="1"/>
</dbReference>
<dbReference type="PRINTS" id="PR00364">
    <property type="entry name" value="DISEASERSIST"/>
</dbReference>
<dbReference type="Gene3D" id="1.10.8.430">
    <property type="entry name" value="Helical domain of apoptotic protease-activating factors"/>
    <property type="match status" value="1"/>
</dbReference>
<keyword evidence="1" id="KW-0677">Repeat</keyword>
<proteinExistence type="predicted"/>
<dbReference type="SUPFAM" id="SSF52540">
    <property type="entry name" value="P-loop containing nucleoside triphosphate hydrolases"/>
    <property type="match status" value="1"/>
</dbReference>
<gene>
    <name evidence="6" type="ORF">CKAN_00023900</name>
</gene>
<comment type="caution">
    <text evidence="6">The sequence shown here is derived from an EMBL/GenBank/DDBJ whole genome shotgun (WGS) entry which is preliminary data.</text>
</comment>
<dbReference type="InterPro" id="IPR042197">
    <property type="entry name" value="Apaf_helical"/>
</dbReference>
<accession>A0A3S3LUV1</accession>
<dbReference type="InterPro" id="IPR050905">
    <property type="entry name" value="Plant_NBS-LRR"/>
</dbReference>
<keyword evidence="2" id="KW-0611">Plant defense</keyword>
<dbReference type="InterPro" id="IPR058922">
    <property type="entry name" value="WHD_DRP"/>
</dbReference>
<evidence type="ECO:0000313" key="7">
    <source>
        <dbReference type="Proteomes" id="UP000283530"/>
    </source>
</evidence>
<dbReference type="PANTHER" id="PTHR33463:SF209">
    <property type="entry name" value="DISEASE RESISTANCE PROTEIN RPS2-LIKE"/>
    <property type="match status" value="1"/>
</dbReference>
<evidence type="ECO:0000256" key="1">
    <source>
        <dbReference type="ARBA" id="ARBA00022737"/>
    </source>
</evidence>
<dbReference type="Gene3D" id="3.40.50.300">
    <property type="entry name" value="P-loop containing nucleotide triphosphate hydrolases"/>
    <property type="match status" value="1"/>
</dbReference>
<name>A0A3S3LUV1_9MAGN</name>